<keyword evidence="1" id="KW-0812">Transmembrane</keyword>
<dbReference type="Gramene" id="Vradi0007s00090.1">
    <property type="protein sequence ID" value="Vradi0007s00090.1"/>
    <property type="gene ID" value="Vradi0007s00090"/>
</dbReference>
<dbReference type="Pfam" id="PF03407">
    <property type="entry name" value="Nucleotid_trans"/>
    <property type="match status" value="1"/>
</dbReference>
<dbReference type="InterPro" id="IPR005069">
    <property type="entry name" value="Nucl-diP-sugar_transferase"/>
</dbReference>
<dbReference type="AlphaFoldDB" id="A0A1S3TBS8"/>
<evidence type="ECO:0000313" key="4">
    <source>
        <dbReference type="RefSeq" id="XP_014491222.2"/>
    </source>
</evidence>
<protein>
    <submittedName>
        <fullName evidence="4">Uncharacterized protein At4g15970</fullName>
    </submittedName>
</protein>
<keyword evidence="1" id="KW-1133">Transmembrane helix</keyword>
<gene>
    <name evidence="4" type="primary">LOC106753869</name>
</gene>
<dbReference type="RefSeq" id="XP_014491222.2">
    <property type="nucleotide sequence ID" value="XM_014635736.2"/>
</dbReference>
<proteinExistence type="predicted"/>
<evidence type="ECO:0000259" key="2">
    <source>
        <dbReference type="Pfam" id="PF03407"/>
    </source>
</evidence>
<feature type="domain" description="Nucleotide-diphospho-sugar transferase" evidence="2">
    <location>
        <begin position="102"/>
        <end position="304"/>
    </location>
</feature>
<dbReference type="GeneID" id="106753869"/>
<name>A0A1S3TBS8_VIGRR</name>
<keyword evidence="3" id="KW-1185">Reference proteome</keyword>
<evidence type="ECO:0000256" key="1">
    <source>
        <dbReference type="SAM" id="Phobius"/>
    </source>
</evidence>
<dbReference type="PANTHER" id="PTHR46038:SF37">
    <property type="entry name" value="GLYCOSYLTRANSFERASE"/>
    <property type="match status" value="1"/>
</dbReference>
<sequence length="341" mass="39606">MRASRLRNSLYLSLLAFFIVLVCLLLYHYPTSHQSSLRKMVLFRHSSTYDPENEKLENTLRRATMPDRTVILTMVDESLASPGSLLDILLQSFKSGEGTQRLVNHLVIIAMDPQAFQYCRSLHPYCIHPSIFPRHFATKTQSIMTTSADKLFTWTRKDVLFEVIRLGYNIIFTDPDVLWLRSPLINLNPIDELTISCNVLSDGESGSYLYDEGIFFLKANTISFEFFNYWKLTKILYPNDPVEESLCTTIKARQDVADSYGFRIHFVNTSSFGGFCQLKKDMFKEVYTIQANCCDDLKSKVHDLRIVLDDWIRFRKRASGDNALDKMALRWPQKCFRRNHT</sequence>
<dbReference type="InterPro" id="IPR044821">
    <property type="entry name" value="At1g28695/At4g15970-like"/>
</dbReference>
<dbReference type="OrthoDB" id="540503at2759"/>
<dbReference type="STRING" id="3916.A0A1S3TBS8"/>
<dbReference type="KEGG" id="vra:106753869"/>
<accession>A0A1S3TBS8</accession>
<feature type="transmembrane region" description="Helical" evidence="1">
    <location>
        <begin position="9"/>
        <end position="29"/>
    </location>
</feature>
<dbReference type="PANTHER" id="PTHR46038">
    <property type="entry name" value="EXPRESSED PROTEIN-RELATED"/>
    <property type="match status" value="1"/>
</dbReference>
<dbReference type="Proteomes" id="UP000087766">
    <property type="component" value="Unplaced"/>
</dbReference>
<evidence type="ECO:0000313" key="3">
    <source>
        <dbReference type="Proteomes" id="UP000087766"/>
    </source>
</evidence>
<organism evidence="3 4">
    <name type="scientific">Vigna radiata var. radiata</name>
    <name type="common">Mung bean</name>
    <name type="synonym">Phaseolus aureus</name>
    <dbReference type="NCBI Taxonomy" id="3916"/>
    <lineage>
        <taxon>Eukaryota</taxon>
        <taxon>Viridiplantae</taxon>
        <taxon>Streptophyta</taxon>
        <taxon>Embryophyta</taxon>
        <taxon>Tracheophyta</taxon>
        <taxon>Spermatophyta</taxon>
        <taxon>Magnoliopsida</taxon>
        <taxon>eudicotyledons</taxon>
        <taxon>Gunneridae</taxon>
        <taxon>Pentapetalae</taxon>
        <taxon>rosids</taxon>
        <taxon>fabids</taxon>
        <taxon>Fabales</taxon>
        <taxon>Fabaceae</taxon>
        <taxon>Papilionoideae</taxon>
        <taxon>50 kb inversion clade</taxon>
        <taxon>NPAAA clade</taxon>
        <taxon>indigoferoid/millettioid clade</taxon>
        <taxon>Phaseoleae</taxon>
        <taxon>Vigna</taxon>
    </lineage>
</organism>
<keyword evidence="1" id="KW-0472">Membrane</keyword>
<reference evidence="4" key="1">
    <citation type="submission" date="2025-08" db="UniProtKB">
        <authorList>
            <consortium name="RefSeq"/>
        </authorList>
    </citation>
    <scope>IDENTIFICATION</scope>
    <source>
        <tissue evidence="4">Leaf</tissue>
    </source>
</reference>